<dbReference type="Pfam" id="PF08240">
    <property type="entry name" value="ADH_N"/>
    <property type="match status" value="1"/>
</dbReference>
<dbReference type="RefSeq" id="WP_084012631.1">
    <property type="nucleotide sequence ID" value="NZ_CP063196.1"/>
</dbReference>
<name>A0AA97M028_9ACTN</name>
<dbReference type="Pfam" id="PF00107">
    <property type="entry name" value="ADH_zinc_N"/>
    <property type="match status" value="1"/>
</dbReference>
<proteinExistence type="predicted"/>
<sequence length="336" mass="34871">MSGRTMRGLRFARHGGPEVLSWDEVAVPEPGPGEVLVRVRAFAVNWADLLERAGRYPGAPTPPYVTGHDLTGVVAALGPGTVGPAVGTRVFGVIPRGGAAAEFVAAPADQVHPVPEALSDVQAAGAAGPYLTADAAVVTMGRLAEGEDVLVHAAAGAYGSACVQLCRAYGAGRIIATAGSDAKTEQVRRWGADVVVNYTTTDFAEVVREVTGGRGVPLVLESVGGDVLGRSLDCVRPGGRLVSVGASSGRSSDRFRLHTLFELGISVSGFTLGRWLEHHPELVRPSVDRVLRLLGDRGAVPVVGRVFPAAEVAAAHEFLADRRSVGRTVVTMTPAP</sequence>
<dbReference type="InterPro" id="IPR036291">
    <property type="entry name" value="NAD(P)-bd_dom_sf"/>
</dbReference>
<dbReference type="GO" id="GO:0016651">
    <property type="term" value="F:oxidoreductase activity, acting on NAD(P)H"/>
    <property type="evidence" value="ECO:0007669"/>
    <property type="project" value="TreeGrafter"/>
</dbReference>
<dbReference type="Gene3D" id="3.90.180.10">
    <property type="entry name" value="Medium-chain alcohol dehydrogenases, catalytic domain"/>
    <property type="match status" value="1"/>
</dbReference>
<keyword evidence="2" id="KW-0560">Oxidoreductase</keyword>
<accession>A0AA97M028</accession>
<reference evidence="4" key="1">
    <citation type="submission" date="2020-10" db="EMBL/GenBank/DDBJ databases">
        <title>De novo genome project of the cellulose decomposer Thermobifida halotolerans type strain.</title>
        <authorList>
            <person name="Nagy I."/>
            <person name="Horvath B."/>
            <person name="Kukolya J."/>
            <person name="Nagy I."/>
            <person name="Orsini M."/>
        </authorList>
    </citation>
    <scope>NUCLEOTIDE SEQUENCE</scope>
    <source>
        <strain evidence="4">DSM 44931</strain>
    </source>
</reference>
<protein>
    <submittedName>
        <fullName evidence="4">NADPH:quinone oxidoreductase family protein</fullName>
    </submittedName>
</protein>
<feature type="domain" description="Enoyl reductase (ER)" evidence="3">
    <location>
        <begin position="15"/>
        <end position="330"/>
    </location>
</feature>
<dbReference type="InterPro" id="IPR013149">
    <property type="entry name" value="ADH-like_C"/>
</dbReference>
<dbReference type="GO" id="GO:0070402">
    <property type="term" value="F:NADPH binding"/>
    <property type="evidence" value="ECO:0007669"/>
    <property type="project" value="TreeGrafter"/>
</dbReference>
<keyword evidence="5" id="KW-1185">Reference proteome</keyword>
<dbReference type="InterPro" id="IPR020843">
    <property type="entry name" value="ER"/>
</dbReference>
<dbReference type="EMBL" id="CP063196">
    <property type="protein sequence ID" value="UOE21213.1"/>
    <property type="molecule type" value="Genomic_DNA"/>
</dbReference>
<evidence type="ECO:0000256" key="2">
    <source>
        <dbReference type="ARBA" id="ARBA00023002"/>
    </source>
</evidence>
<evidence type="ECO:0000259" key="3">
    <source>
        <dbReference type="SMART" id="SM00829"/>
    </source>
</evidence>
<evidence type="ECO:0000313" key="5">
    <source>
        <dbReference type="Proteomes" id="UP000265719"/>
    </source>
</evidence>
<gene>
    <name evidence="4" type="ORF">NI17_008770</name>
</gene>
<organism evidence="4 5">
    <name type="scientific">Thermobifida halotolerans</name>
    <dbReference type="NCBI Taxonomy" id="483545"/>
    <lineage>
        <taxon>Bacteria</taxon>
        <taxon>Bacillati</taxon>
        <taxon>Actinomycetota</taxon>
        <taxon>Actinomycetes</taxon>
        <taxon>Streptosporangiales</taxon>
        <taxon>Nocardiopsidaceae</taxon>
        <taxon>Thermobifida</taxon>
    </lineage>
</organism>
<dbReference type="PANTHER" id="PTHR48106">
    <property type="entry name" value="QUINONE OXIDOREDUCTASE PIG3-RELATED"/>
    <property type="match status" value="1"/>
</dbReference>
<dbReference type="CDD" id="cd08241">
    <property type="entry name" value="QOR1"/>
    <property type="match status" value="1"/>
</dbReference>
<dbReference type="AlphaFoldDB" id="A0AA97M028"/>
<dbReference type="PANTHER" id="PTHR48106:SF18">
    <property type="entry name" value="QUINONE OXIDOREDUCTASE PIG3"/>
    <property type="match status" value="1"/>
</dbReference>
<dbReference type="SMART" id="SM00829">
    <property type="entry name" value="PKS_ER"/>
    <property type="match status" value="1"/>
</dbReference>
<dbReference type="Proteomes" id="UP000265719">
    <property type="component" value="Chromosome"/>
</dbReference>
<dbReference type="InterPro" id="IPR011032">
    <property type="entry name" value="GroES-like_sf"/>
</dbReference>
<dbReference type="Gene3D" id="3.40.50.720">
    <property type="entry name" value="NAD(P)-binding Rossmann-like Domain"/>
    <property type="match status" value="1"/>
</dbReference>
<evidence type="ECO:0000256" key="1">
    <source>
        <dbReference type="ARBA" id="ARBA00022857"/>
    </source>
</evidence>
<evidence type="ECO:0000313" key="4">
    <source>
        <dbReference type="EMBL" id="UOE21213.1"/>
    </source>
</evidence>
<dbReference type="SUPFAM" id="SSF50129">
    <property type="entry name" value="GroES-like"/>
    <property type="match status" value="1"/>
</dbReference>
<dbReference type="InterPro" id="IPR013154">
    <property type="entry name" value="ADH-like_N"/>
</dbReference>
<keyword evidence="1" id="KW-0521">NADP</keyword>
<dbReference type="KEGG" id="thao:NI17_008770"/>
<dbReference type="SUPFAM" id="SSF51735">
    <property type="entry name" value="NAD(P)-binding Rossmann-fold domains"/>
    <property type="match status" value="1"/>
</dbReference>